<dbReference type="STRING" id="338969.Rfer_3336"/>
<organism evidence="1 2">
    <name type="scientific">Albidiferax ferrireducens (strain ATCC BAA-621 / DSM 15236 / T118)</name>
    <name type="common">Rhodoferax ferrireducens</name>
    <dbReference type="NCBI Taxonomy" id="338969"/>
    <lineage>
        <taxon>Bacteria</taxon>
        <taxon>Pseudomonadati</taxon>
        <taxon>Pseudomonadota</taxon>
        <taxon>Betaproteobacteria</taxon>
        <taxon>Burkholderiales</taxon>
        <taxon>Comamonadaceae</taxon>
        <taxon>Rhodoferax</taxon>
    </lineage>
</organism>
<name>Q21T58_ALBFT</name>
<proteinExistence type="predicted"/>
<dbReference type="eggNOG" id="COG4972">
    <property type="taxonomic scope" value="Bacteria"/>
</dbReference>
<dbReference type="Gene3D" id="3.30.1490.300">
    <property type="match status" value="1"/>
</dbReference>
<gene>
    <name evidence="1" type="ordered locus">Rfer_3336</name>
</gene>
<dbReference type="EMBL" id="CP000267">
    <property type="protein sequence ID" value="ABD71045.1"/>
    <property type="molecule type" value="Genomic_DNA"/>
</dbReference>
<dbReference type="RefSeq" id="WP_011465608.1">
    <property type="nucleotide sequence ID" value="NC_007908.1"/>
</dbReference>
<dbReference type="HOGENOM" id="CLU_758360_0_0_4"/>
<evidence type="ECO:0000313" key="1">
    <source>
        <dbReference type="EMBL" id="ABD71045.1"/>
    </source>
</evidence>
<dbReference type="KEGG" id="rfr:Rfer_3336"/>
<protein>
    <submittedName>
        <fullName evidence="1">Uncharacterized protein</fullName>
    </submittedName>
</protein>
<dbReference type="SUPFAM" id="SSF53067">
    <property type="entry name" value="Actin-like ATPase domain"/>
    <property type="match status" value="1"/>
</dbReference>
<accession>Q21T58</accession>
<evidence type="ECO:0000313" key="2">
    <source>
        <dbReference type="Proteomes" id="UP000008332"/>
    </source>
</evidence>
<sequence>MRWPWQRKSSGDQLVVSWSGHTLAYVLARARQDGTYDVLKLGVERQGTDSTEAFVQRLQALGLRGFEARIMLRPEQYQLLQIDTPAVPPEELRSAARYQIRDMIHTHIDDVTLDVMRVGDDQQKGKGHLFVVAATNAVVREVLDLGDSMHWSVSVIDIQETAQRNLQNALAARDGRAERANAALVLVNGQKAVLTISANEELFYSRSFDLPEDFFDAAWEQGSGVSVADAPDAAPFTPVEDYVPDYNGQRGAFGHDYAGTQLYDRSAPSGVSMHDASAQRFLIEVQRSLDVWDRTWSSMPLNGLRVYAGARSEELAQWLTAQLGQAVVALDVTAWFPGGEDATADGQALCLPLLGVLMRTESRKL</sequence>
<dbReference type="OrthoDB" id="5296002at2"/>
<keyword evidence="2" id="KW-1185">Reference proteome</keyword>
<dbReference type="AlphaFoldDB" id="Q21T58"/>
<dbReference type="InterPro" id="IPR043129">
    <property type="entry name" value="ATPase_NBD"/>
</dbReference>
<reference evidence="2" key="1">
    <citation type="submission" date="2006-02" db="EMBL/GenBank/DDBJ databases">
        <title>Complete sequence of chromosome of Rhodoferax ferrireducens DSM 15236.</title>
        <authorList>
            <person name="Copeland A."/>
            <person name="Lucas S."/>
            <person name="Lapidus A."/>
            <person name="Barry K."/>
            <person name="Detter J.C."/>
            <person name="Glavina del Rio T."/>
            <person name="Hammon N."/>
            <person name="Israni S."/>
            <person name="Pitluck S."/>
            <person name="Brettin T."/>
            <person name="Bruce D."/>
            <person name="Han C."/>
            <person name="Tapia R."/>
            <person name="Gilna P."/>
            <person name="Kiss H."/>
            <person name="Schmutz J."/>
            <person name="Larimer F."/>
            <person name="Land M."/>
            <person name="Kyrpides N."/>
            <person name="Ivanova N."/>
            <person name="Richardson P."/>
        </authorList>
    </citation>
    <scope>NUCLEOTIDE SEQUENCE [LARGE SCALE GENOMIC DNA]</scope>
    <source>
        <strain evidence="2">ATCC BAA-621 / DSM 15236 / T118</strain>
    </source>
</reference>
<dbReference type="Proteomes" id="UP000008332">
    <property type="component" value="Chromosome"/>
</dbReference>